<sequence length="230" mass="25728">MIVKAVEALNQINLDGRTMRVNKLLPKEEVAAQKKTRDKNFTPDGKKKLYVGNLPFESSEEDIQKVFAEYGDISDLYLPMRDGRPRGFCFVTMNDDGADKAMAALDGTDFQGRNLVVNEPLKKGEKLAPRASTRPQFKLYVGNLSFYTTHETLHSVFSEFGEVHDCYLPTDPESQQPRGFGFITMEQADGEAAIQELDGLELDGRFIRVNEAQGKRRQSPAAGDESEVAE</sequence>
<dbReference type="InterPro" id="IPR050441">
    <property type="entry name" value="RBM"/>
</dbReference>
<accession>A0A1E7EY96</accession>
<dbReference type="Gene3D" id="3.30.70.330">
    <property type="match status" value="2"/>
</dbReference>
<keyword evidence="5" id="KW-1185">Reference proteome</keyword>
<evidence type="ECO:0000313" key="4">
    <source>
        <dbReference type="EMBL" id="OEU10998.1"/>
    </source>
</evidence>
<dbReference type="PANTHER" id="PTHR48034">
    <property type="entry name" value="TRANSFORMER-2 SEX-DETERMINING PROTEIN-RELATED"/>
    <property type="match status" value="1"/>
</dbReference>
<dbReference type="InParanoid" id="A0A1E7EY96"/>
<feature type="domain" description="RRM" evidence="3">
    <location>
        <begin position="47"/>
        <end position="122"/>
    </location>
</feature>
<dbReference type="PROSITE" id="PS50102">
    <property type="entry name" value="RRM"/>
    <property type="match status" value="2"/>
</dbReference>
<dbReference type="KEGG" id="fcy:FRACYDRAFT_219975"/>
<evidence type="ECO:0000313" key="5">
    <source>
        <dbReference type="Proteomes" id="UP000095751"/>
    </source>
</evidence>
<organism evidence="4 5">
    <name type="scientific">Fragilariopsis cylindrus CCMP1102</name>
    <dbReference type="NCBI Taxonomy" id="635003"/>
    <lineage>
        <taxon>Eukaryota</taxon>
        <taxon>Sar</taxon>
        <taxon>Stramenopiles</taxon>
        <taxon>Ochrophyta</taxon>
        <taxon>Bacillariophyta</taxon>
        <taxon>Bacillariophyceae</taxon>
        <taxon>Bacillariophycidae</taxon>
        <taxon>Bacillariales</taxon>
        <taxon>Bacillariaceae</taxon>
        <taxon>Fragilariopsis</taxon>
    </lineage>
</organism>
<proteinExistence type="predicted"/>
<dbReference type="SMART" id="SM00360">
    <property type="entry name" value="RRM"/>
    <property type="match status" value="2"/>
</dbReference>
<dbReference type="Pfam" id="PF00076">
    <property type="entry name" value="RRM_1"/>
    <property type="match status" value="2"/>
</dbReference>
<dbReference type="AlphaFoldDB" id="A0A1E7EY96"/>
<dbReference type="InterPro" id="IPR012677">
    <property type="entry name" value="Nucleotide-bd_a/b_plait_sf"/>
</dbReference>
<name>A0A1E7EY96_9STRA</name>
<feature type="domain" description="RRM" evidence="3">
    <location>
        <begin position="137"/>
        <end position="214"/>
    </location>
</feature>
<protein>
    <submittedName>
        <fullName evidence="4">RNA-binding domain-containing protein</fullName>
    </submittedName>
</protein>
<evidence type="ECO:0000256" key="1">
    <source>
        <dbReference type="PROSITE-ProRule" id="PRU00176"/>
    </source>
</evidence>
<dbReference type="EMBL" id="KV784369">
    <property type="protein sequence ID" value="OEU10998.1"/>
    <property type="molecule type" value="Genomic_DNA"/>
</dbReference>
<gene>
    <name evidence="4" type="ORF">FRACYDRAFT_219975</name>
</gene>
<dbReference type="GO" id="GO:0003723">
    <property type="term" value="F:RNA binding"/>
    <property type="evidence" value="ECO:0007669"/>
    <property type="project" value="UniProtKB-UniRule"/>
</dbReference>
<evidence type="ECO:0000259" key="3">
    <source>
        <dbReference type="PROSITE" id="PS50102"/>
    </source>
</evidence>
<dbReference type="Proteomes" id="UP000095751">
    <property type="component" value="Unassembled WGS sequence"/>
</dbReference>
<evidence type="ECO:0000256" key="2">
    <source>
        <dbReference type="SAM" id="MobiDB-lite"/>
    </source>
</evidence>
<keyword evidence="1" id="KW-0694">RNA-binding</keyword>
<dbReference type="InterPro" id="IPR035979">
    <property type="entry name" value="RBD_domain_sf"/>
</dbReference>
<dbReference type="SUPFAM" id="SSF54928">
    <property type="entry name" value="RNA-binding domain, RBD"/>
    <property type="match status" value="2"/>
</dbReference>
<dbReference type="OrthoDB" id="439808at2759"/>
<feature type="region of interest" description="Disordered" evidence="2">
    <location>
        <begin position="211"/>
        <end position="230"/>
    </location>
</feature>
<reference evidence="4 5" key="1">
    <citation type="submission" date="2016-09" db="EMBL/GenBank/DDBJ databases">
        <title>Extensive genetic diversity and differential bi-allelic expression allows diatom success in the polar Southern Ocean.</title>
        <authorList>
            <consortium name="DOE Joint Genome Institute"/>
            <person name="Mock T."/>
            <person name="Otillar R.P."/>
            <person name="Strauss J."/>
            <person name="Dupont C."/>
            <person name="Frickenhaus S."/>
            <person name="Maumus F."/>
            <person name="Mcmullan M."/>
            <person name="Sanges R."/>
            <person name="Schmutz J."/>
            <person name="Toseland A."/>
            <person name="Valas R."/>
            <person name="Veluchamy A."/>
            <person name="Ward B.J."/>
            <person name="Allen A."/>
            <person name="Barry K."/>
            <person name="Falciatore A."/>
            <person name="Ferrante M."/>
            <person name="Fortunato A.E."/>
            <person name="Gloeckner G."/>
            <person name="Gruber A."/>
            <person name="Hipkin R."/>
            <person name="Janech M."/>
            <person name="Kroth P."/>
            <person name="Leese F."/>
            <person name="Lindquist E."/>
            <person name="Lyon B.R."/>
            <person name="Martin J."/>
            <person name="Mayer C."/>
            <person name="Parker M."/>
            <person name="Quesneville H."/>
            <person name="Raymond J."/>
            <person name="Uhlig C."/>
            <person name="Valentin K.U."/>
            <person name="Worden A.Z."/>
            <person name="Armbrust E.V."/>
            <person name="Bowler C."/>
            <person name="Green B."/>
            <person name="Moulton V."/>
            <person name="Van Oosterhout C."/>
            <person name="Grigoriev I."/>
        </authorList>
    </citation>
    <scope>NUCLEOTIDE SEQUENCE [LARGE SCALE GENOMIC DNA]</scope>
    <source>
        <strain evidence="4 5">CCMP1102</strain>
    </source>
</reference>
<dbReference type="InterPro" id="IPR000504">
    <property type="entry name" value="RRM_dom"/>
</dbReference>